<reference evidence="1" key="2">
    <citation type="submission" date="2020-03" db="EMBL/GenBank/DDBJ databases">
        <title>Diverse partitiviruses from the phytopathogenic fungus, Rosellinia necatrix.</title>
        <authorList>
            <person name="Telengech P."/>
            <person name="Hisano S."/>
            <person name="Mugambi C."/>
            <person name="Hyodo K."/>
            <person name="Arjona J."/>
            <person name="Lopez C."/>
            <person name="Kanematsu S."/>
            <person name="Kondo H."/>
            <person name="Suzuki N."/>
        </authorList>
    </citation>
    <scope>NUCLEOTIDE SEQUENCE</scope>
    <source>
        <strain evidence="1">W744</strain>
    </source>
</reference>
<reference evidence="1" key="1">
    <citation type="submission" date="2020-01" db="EMBL/GenBank/DDBJ databases">
        <authorList>
            <person name="Paul T."/>
            <person name="Suzuki N."/>
            <person name="Kondo H."/>
        </authorList>
    </citation>
    <scope>NUCLEOTIDE SEQUENCE</scope>
    <source>
        <strain evidence="1">W744</strain>
    </source>
</reference>
<dbReference type="EMBL" id="LC517379">
    <property type="protein sequence ID" value="BBU59839.1"/>
    <property type="molecule type" value="Genomic_RNA"/>
</dbReference>
<organism evidence="1">
    <name type="scientific">Rosellinia necatrix partitivirus 15</name>
    <dbReference type="NCBI Taxonomy" id="2699383"/>
    <lineage>
        <taxon>Viruses</taxon>
        <taxon>Riboviria</taxon>
        <taxon>Orthornavirae</taxon>
        <taxon>Pisuviricota</taxon>
        <taxon>Duplopiviricetes</taxon>
        <taxon>Durnavirales</taxon>
        <taxon>Partitiviridae</taxon>
    </lineage>
</organism>
<proteinExistence type="predicted"/>
<evidence type="ECO:0000313" key="1">
    <source>
        <dbReference type="EMBL" id="BBU59839.1"/>
    </source>
</evidence>
<dbReference type="Pfam" id="PF25666">
    <property type="entry name" value="Partiti_capsid"/>
    <property type="match status" value="1"/>
</dbReference>
<name>A0A6F8QGN5_9VIRU</name>
<dbReference type="InterPro" id="IPR058242">
    <property type="entry name" value="Capsid_partitivirus"/>
</dbReference>
<gene>
    <name evidence="1" type="primary">Cp</name>
</gene>
<sequence length="663" mass="74650">MPAAASRNTTSFAKKTNETHYKDFKIPDQKGDFISSYKGKSGINDSDSNDLLIAVMPDYRPIFCCILYHVMKHFPEISLKGHAKVSPATLGYYCLFIVYAHLLFNDYSISGSPSRHASEIFNHDEYKNFFFSILDLPVPAFLKTILENMCYTTLPSNNDVTFILSALGYSFHHDFGRHIPLSFFSNLHDNFPTTMSKDSLPQAWARFFNRPLFKAPARSSATASRDFFPTNYLGIMSASATEYHYVNHRMYQLLESIYNPFLTRTYSRRDSFSKIGLFTPEFSNMHINPYTLLFSLDIENLTEMTVVLHAVRDTLKGTIDCSTDLAGLLASASGINLLQHGYSEYALPTWHASELTKFTVDSAITDTQIRPSKYAENLHFLQQHDETASTNMTLPKHGTDAADTDLVNVIVDYTANGTDLSPAKTSYIKFDPARHQYPQVLVLCPKEKEVEQLYKTTLCGLVIESFSIDGTGIHLPNPESPIGDINLEILSSAVRLDAIRPATKFLSSTTQLLWHRALPRFRNLGPSQPSATLLHNMSRIYIPLYAKKVIGTERPYLNTIGLTPWKKLTDPSQPLSFYGSSIKTFDNADDNELGSKVADPSNFPKELLTVWSPYRYVSLPSRKRPLTAATDYDTIYMLTNLRTIFGTAAPIVGVSHFMQCLPN</sequence>
<protein>
    <submittedName>
        <fullName evidence="1">Capsid protein</fullName>
    </submittedName>
</protein>
<accession>A0A6F8QGN5</accession>